<evidence type="ECO:0000256" key="3">
    <source>
        <dbReference type="ARBA" id="ARBA00022705"/>
    </source>
</evidence>
<dbReference type="PhylomeDB" id="B3MYF0"/>
<dbReference type="GeneID" id="6504706"/>
<dbReference type="EMBL" id="CH902632">
    <property type="protein sequence ID" value="EDV32644.1"/>
    <property type="molecule type" value="Genomic_DNA"/>
</dbReference>
<evidence type="ECO:0008006" key="9">
    <source>
        <dbReference type="Google" id="ProtNLM"/>
    </source>
</evidence>
<proteinExistence type="inferred from homology"/>
<dbReference type="CTD" id="8318"/>
<name>B3MYF0_DROAN</name>
<evidence type="ECO:0000256" key="1">
    <source>
        <dbReference type="ARBA" id="ARBA00004123"/>
    </source>
</evidence>
<keyword evidence="5" id="KW-0131">Cell cycle</keyword>
<dbReference type="InterPro" id="IPR003874">
    <property type="entry name" value="CDC45"/>
</dbReference>
<keyword evidence="4" id="KW-0539">Nucleus</keyword>
<reference evidence="7 8" key="1">
    <citation type="journal article" date="2007" name="Nature">
        <title>Evolution of genes and genomes on the Drosophila phylogeny.</title>
        <authorList>
            <consortium name="Drosophila 12 Genomes Consortium"/>
            <person name="Clark A.G."/>
            <person name="Eisen M.B."/>
            <person name="Smith D.R."/>
            <person name="Bergman C.M."/>
            <person name="Oliver B."/>
            <person name="Markow T.A."/>
            <person name="Kaufman T.C."/>
            <person name="Kellis M."/>
            <person name="Gelbart W."/>
            <person name="Iyer V.N."/>
            <person name="Pollard D.A."/>
            <person name="Sackton T.B."/>
            <person name="Larracuente A.M."/>
            <person name="Singh N.D."/>
            <person name="Abad J.P."/>
            <person name="Abt D.N."/>
            <person name="Adryan B."/>
            <person name="Aguade M."/>
            <person name="Akashi H."/>
            <person name="Anderson W.W."/>
            <person name="Aquadro C.F."/>
            <person name="Ardell D.H."/>
            <person name="Arguello R."/>
            <person name="Artieri C.G."/>
            <person name="Barbash D.A."/>
            <person name="Barker D."/>
            <person name="Barsanti P."/>
            <person name="Batterham P."/>
            <person name="Batzoglou S."/>
            <person name="Begun D."/>
            <person name="Bhutkar A."/>
            <person name="Blanco E."/>
            <person name="Bosak S.A."/>
            <person name="Bradley R.K."/>
            <person name="Brand A.D."/>
            <person name="Brent M.R."/>
            <person name="Brooks A.N."/>
            <person name="Brown R.H."/>
            <person name="Butlin R.K."/>
            <person name="Caggese C."/>
            <person name="Calvi B.R."/>
            <person name="Bernardo de Carvalho A."/>
            <person name="Caspi A."/>
            <person name="Castrezana S."/>
            <person name="Celniker S.E."/>
            <person name="Chang J.L."/>
            <person name="Chapple C."/>
            <person name="Chatterji S."/>
            <person name="Chinwalla A."/>
            <person name="Civetta A."/>
            <person name="Clifton S.W."/>
            <person name="Comeron J.M."/>
            <person name="Costello J.C."/>
            <person name="Coyne J.A."/>
            <person name="Daub J."/>
            <person name="David R.G."/>
            <person name="Delcher A.L."/>
            <person name="Delehaunty K."/>
            <person name="Do C.B."/>
            <person name="Ebling H."/>
            <person name="Edwards K."/>
            <person name="Eickbush T."/>
            <person name="Evans J.D."/>
            <person name="Filipski A."/>
            <person name="Findeiss S."/>
            <person name="Freyhult E."/>
            <person name="Fulton L."/>
            <person name="Fulton R."/>
            <person name="Garcia A.C."/>
            <person name="Gardiner A."/>
            <person name="Garfield D.A."/>
            <person name="Garvin B.E."/>
            <person name="Gibson G."/>
            <person name="Gilbert D."/>
            <person name="Gnerre S."/>
            <person name="Godfrey J."/>
            <person name="Good R."/>
            <person name="Gotea V."/>
            <person name="Gravely B."/>
            <person name="Greenberg A.J."/>
            <person name="Griffiths-Jones S."/>
            <person name="Gross S."/>
            <person name="Guigo R."/>
            <person name="Gustafson E.A."/>
            <person name="Haerty W."/>
            <person name="Hahn M.W."/>
            <person name="Halligan D.L."/>
            <person name="Halpern A.L."/>
            <person name="Halter G.M."/>
            <person name="Han M.V."/>
            <person name="Heger A."/>
            <person name="Hillier L."/>
            <person name="Hinrichs A.S."/>
            <person name="Holmes I."/>
            <person name="Hoskins R.A."/>
            <person name="Hubisz M.J."/>
            <person name="Hultmark D."/>
            <person name="Huntley M.A."/>
            <person name="Jaffe D.B."/>
            <person name="Jagadeeshan S."/>
            <person name="Jeck W.R."/>
            <person name="Johnson J."/>
            <person name="Jones C.D."/>
            <person name="Jordan W.C."/>
            <person name="Karpen G.H."/>
            <person name="Kataoka E."/>
            <person name="Keightley P.D."/>
            <person name="Kheradpour P."/>
            <person name="Kirkness E.F."/>
            <person name="Koerich L.B."/>
            <person name="Kristiansen K."/>
            <person name="Kudrna D."/>
            <person name="Kulathinal R.J."/>
            <person name="Kumar S."/>
            <person name="Kwok R."/>
            <person name="Lander E."/>
            <person name="Langley C.H."/>
            <person name="Lapoint R."/>
            <person name="Lazzaro B.P."/>
            <person name="Lee S.J."/>
            <person name="Levesque L."/>
            <person name="Li R."/>
            <person name="Lin C.F."/>
            <person name="Lin M.F."/>
            <person name="Lindblad-Toh K."/>
            <person name="Llopart A."/>
            <person name="Long M."/>
            <person name="Low L."/>
            <person name="Lozovsky E."/>
            <person name="Lu J."/>
            <person name="Luo M."/>
            <person name="Machado C.A."/>
            <person name="Makalowski W."/>
            <person name="Marzo M."/>
            <person name="Matsuda M."/>
            <person name="Matzkin L."/>
            <person name="McAllister B."/>
            <person name="McBride C.S."/>
            <person name="McKernan B."/>
            <person name="McKernan K."/>
            <person name="Mendez-Lago M."/>
            <person name="Minx P."/>
            <person name="Mollenhauer M.U."/>
            <person name="Montooth K."/>
            <person name="Mount S.M."/>
            <person name="Mu X."/>
            <person name="Myers E."/>
            <person name="Negre B."/>
            <person name="Newfeld S."/>
            <person name="Nielsen R."/>
            <person name="Noor M.A."/>
            <person name="O'Grady P."/>
            <person name="Pachter L."/>
            <person name="Papaceit M."/>
            <person name="Parisi M.J."/>
            <person name="Parisi M."/>
            <person name="Parts L."/>
            <person name="Pedersen J.S."/>
            <person name="Pesole G."/>
            <person name="Phillippy A.M."/>
            <person name="Ponting C.P."/>
            <person name="Pop M."/>
            <person name="Porcelli D."/>
            <person name="Powell J.R."/>
            <person name="Prohaska S."/>
            <person name="Pruitt K."/>
            <person name="Puig M."/>
            <person name="Quesneville H."/>
            <person name="Ram K.R."/>
            <person name="Rand D."/>
            <person name="Rasmussen M.D."/>
            <person name="Reed L.K."/>
            <person name="Reenan R."/>
            <person name="Reily A."/>
            <person name="Remington K.A."/>
            <person name="Rieger T.T."/>
            <person name="Ritchie M.G."/>
            <person name="Robin C."/>
            <person name="Rogers Y.H."/>
            <person name="Rohde C."/>
            <person name="Rozas J."/>
            <person name="Rubenfield M.J."/>
            <person name="Ruiz A."/>
            <person name="Russo S."/>
            <person name="Salzberg S.L."/>
            <person name="Sanchez-Gracia A."/>
            <person name="Saranga D.J."/>
            <person name="Sato H."/>
            <person name="Schaeffer S.W."/>
            <person name="Schatz M.C."/>
            <person name="Schlenke T."/>
            <person name="Schwartz R."/>
            <person name="Segarra C."/>
            <person name="Singh R.S."/>
            <person name="Sirot L."/>
            <person name="Sirota M."/>
            <person name="Sisneros N.B."/>
            <person name="Smith C.D."/>
            <person name="Smith T.F."/>
            <person name="Spieth J."/>
            <person name="Stage D.E."/>
            <person name="Stark A."/>
            <person name="Stephan W."/>
            <person name="Strausberg R.L."/>
            <person name="Strempel S."/>
            <person name="Sturgill D."/>
            <person name="Sutton G."/>
            <person name="Sutton G.G."/>
            <person name="Tao W."/>
            <person name="Teichmann S."/>
            <person name="Tobari Y.N."/>
            <person name="Tomimura Y."/>
            <person name="Tsolas J.M."/>
            <person name="Valente V.L."/>
            <person name="Venter E."/>
            <person name="Venter J.C."/>
            <person name="Vicario S."/>
            <person name="Vieira F.G."/>
            <person name="Vilella A.J."/>
            <person name="Villasante A."/>
            <person name="Walenz B."/>
            <person name="Wang J."/>
            <person name="Wasserman M."/>
            <person name="Watts T."/>
            <person name="Wilson D."/>
            <person name="Wilson R.K."/>
            <person name="Wing R.A."/>
            <person name="Wolfner M.F."/>
            <person name="Wong A."/>
            <person name="Wong G.K."/>
            <person name="Wu C.I."/>
            <person name="Wu G."/>
            <person name="Yamamoto D."/>
            <person name="Yang H.P."/>
            <person name="Yang S.P."/>
            <person name="Yorke J.A."/>
            <person name="Yoshida K."/>
            <person name="Zdobnov E."/>
            <person name="Zhang P."/>
            <person name="Zhang Y."/>
            <person name="Zimin A.V."/>
            <person name="Baldwin J."/>
            <person name="Abdouelleil A."/>
            <person name="Abdulkadir J."/>
            <person name="Abebe A."/>
            <person name="Abera B."/>
            <person name="Abreu J."/>
            <person name="Acer S.C."/>
            <person name="Aftuck L."/>
            <person name="Alexander A."/>
            <person name="An P."/>
            <person name="Anderson E."/>
            <person name="Anderson S."/>
            <person name="Arachi H."/>
            <person name="Azer M."/>
            <person name="Bachantsang P."/>
            <person name="Barry A."/>
            <person name="Bayul T."/>
            <person name="Berlin A."/>
            <person name="Bessette D."/>
            <person name="Bloom T."/>
            <person name="Blye J."/>
            <person name="Boguslavskiy L."/>
            <person name="Bonnet C."/>
            <person name="Boukhgalter B."/>
            <person name="Bourzgui I."/>
            <person name="Brown A."/>
            <person name="Cahill P."/>
            <person name="Channer S."/>
            <person name="Cheshatsang Y."/>
            <person name="Chuda L."/>
            <person name="Citroen M."/>
            <person name="Collymore A."/>
            <person name="Cooke P."/>
            <person name="Costello M."/>
            <person name="D'Aco K."/>
            <person name="Daza R."/>
            <person name="De Haan G."/>
            <person name="DeGray S."/>
            <person name="DeMaso C."/>
            <person name="Dhargay N."/>
            <person name="Dooley K."/>
            <person name="Dooley E."/>
            <person name="Doricent M."/>
            <person name="Dorje P."/>
            <person name="Dorjee K."/>
            <person name="Dupes A."/>
            <person name="Elong R."/>
            <person name="Falk J."/>
            <person name="Farina A."/>
            <person name="Faro S."/>
            <person name="Ferguson D."/>
            <person name="Fisher S."/>
            <person name="Foley C.D."/>
            <person name="Franke A."/>
            <person name="Friedrich D."/>
            <person name="Gadbois L."/>
            <person name="Gearin G."/>
            <person name="Gearin C.R."/>
            <person name="Giannoukos G."/>
            <person name="Goode T."/>
            <person name="Graham J."/>
            <person name="Grandbois E."/>
            <person name="Grewal S."/>
            <person name="Gyaltsen K."/>
            <person name="Hafez N."/>
            <person name="Hagos B."/>
            <person name="Hall J."/>
            <person name="Henson C."/>
            <person name="Hollinger A."/>
            <person name="Honan T."/>
            <person name="Huard M.D."/>
            <person name="Hughes L."/>
            <person name="Hurhula B."/>
            <person name="Husby M.E."/>
            <person name="Kamat A."/>
            <person name="Kanga B."/>
            <person name="Kashin S."/>
            <person name="Khazanovich D."/>
            <person name="Kisner P."/>
            <person name="Lance K."/>
            <person name="Lara M."/>
            <person name="Lee W."/>
            <person name="Lennon N."/>
            <person name="Letendre F."/>
            <person name="LeVine R."/>
            <person name="Lipovsky A."/>
            <person name="Liu X."/>
            <person name="Liu J."/>
            <person name="Liu S."/>
            <person name="Lokyitsang T."/>
            <person name="Lokyitsang Y."/>
            <person name="Lubonja R."/>
            <person name="Lui A."/>
            <person name="MacDonald P."/>
            <person name="Magnisalis V."/>
            <person name="Maru K."/>
            <person name="Matthews C."/>
            <person name="McCusker W."/>
            <person name="McDonough S."/>
            <person name="Mehta T."/>
            <person name="Meldrim J."/>
            <person name="Meneus L."/>
            <person name="Mihai O."/>
            <person name="Mihalev A."/>
            <person name="Mihova T."/>
            <person name="Mittelman R."/>
            <person name="Mlenga V."/>
            <person name="Montmayeur A."/>
            <person name="Mulrain L."/>
            <person name="Navidi A."/>
            <person name="Naylor J."/>
            <person name="Negash T."/>
            <person name="Nguyen T."/>
            <person name="Nguyen N."/>
            <person name="Nicol R."/>
            <person name="Norbu C."/>
            <person name="Norbu N."/>
            <person name="Novod N."/>
            <person name="O'Neill B."/>
            <person name="Osman S."/>
            <person name="Markiewicz E."/>
            <person name="Oyono O.L."/>
            <person name="Patti C."/>
            <person name="Phunkhang P."/>
            <person name="Pierre F."/>
            <person name="Priest M."/>
            <person name="Raghuraman S."/>
            <person name="Rege F."/>
            <person name="Reyes R."/>
            <person name="Rise C."/>
            <person name="Rogov P."/>
            <person name="Ross K."/>
            <person name="Ryan E."/>
            <person name="Settipalli S."/>
            <person name="Shea T."/>
            <person name="Sherpa N."/>
            <person name="Shi L."/>
            <person name="Shih D."/>
            <person name="Sparrow T."/>
            <person name="Spaulding J."/>
            <person name="Stalker J."/>
            <person name="Stange-Thomann N."/>
            <person name="Stavropoulos S."/>
            <person name="Stone C."/>
            <person name="Strader C."/>
            <person name="Tesfaye S."/>
            <person name="Thomson T."/>
            <person name="Thoulutsang Y."/>
            <person name="Thoulutsang D."/>
            <person name="Topham K."/>
            <person name="Topping I."/>
            <person name="Tsamla T."/>
            <person name="Vassiliev H."/>
            <person name="Vo A."/>
            <person name="Wangchuk T."/>
            <person name="Wangdi T."/>
            <person name="Weiand M."/>
            <person name="Wilkinson J."/>
            <person name="Wilson A."/>
            <person name="Yadav S."/>
            <person name="Young G."/>
            <person name="Yu Q."/>
            <person name="Zembek L."/>
            <person name="Zhong D."/>
            <person name="Zimmer A."/>
            <person name="Zwirko Z."/>
            <person name="Jaffe D.B."/>
            <person name="Alvarez P."/>
            <person name="Brockman W."/>
            <person name="Butler J."/>
            <person name="Chin C."/>
            <person name="Gnerre S."/>
            <person name="Grabherr M."/>
            <person name="Kleber M."/>
            <person name="Mauceli E."/>
            <person name="MacCallum I."/>
        </authorList>
    </citation>
    <scope>NUCLEOTIDE SEQUENCE [LARGE SCALE GENOMIC DNA]</scope>
    <source>
        <strain evidence="8">Tucson 14024-0371.13</strain>
    </source>
</reference>
<keyword evidence="8" id="KW-1185">Reference proteome</keyword>
<evidence type="ECO:0000256" key="2">
    <source>
        <dbReference type="ARBA" id="ARBA00010727"/>
    </source>
</evidence>
<dbReference type="PANTHER" id="PTHR10507:SF0">
    <property type="entry name" value="CELL DIVISION CONTROL PROTEIN 45 HOMOLOG"/>
    <property type="match status" value="1"/>
</dbReference>
<dbReference type="OMA" id="EDCFMEA"/>
<evidence type="ECO:0000256" key="4">
    <source>
        <dbReference type="ARBA" id="ARBA00023242"/>
    </source>
</evidence>
<dbReference type="GO" id="GO:0000727">
    <property type="term" value="P:double-strand break repair via break-induced replication"/>
    <property type="evidence" value="ECO:0007669"/>
    <property type="project" value="TreeGrafter"/>
</dbReference>
<dbReference type="eggNOG" id="KOG2475">
    <property type="taxonomic scope" value="Eukaryota"/>
</dbReference>
<dbReference type="GO" id="GO:0030261">
    <property type="term" value="P:chromosome condensation"/>
    <property type="evidence" value="ECO:0007669"/>
    <property type="project" value="EnsemblMetazoa"/>
</dbReference>
<dbReference type="GO" id="GO:0003682">
    <property type="term" value="F:chromatin binding"/>
    <property type="evidence" value="ECO:0007669"/>
    <property type="project" value="EnsemblMetazoa"/>
</dbReference>
<sequence>MFIQDLRNDFYRQLVGKRILIIVNYDIDAICASRILQALFKYDHMLYTVVPIMGVTGLRRAYGEHQGDVKYVVLVNCGGCVDIVELLQPAEDVTFFICDSHRPFDVCNIYSDRQVCILGDASLEENIPAFETIFYDSDGEEDDDQEEDDQEDGENEEENDQNDSGAGESDQEEGGSRPPRKNKLSRLEQHEQRVLKQRARRQWESERDRIMFEYTQFSYYGRSTALLVFELAWKLSKDNMDLLWWAIVGITEQLLLGKIESGAYTLELEQIQSHVSRLTNKTNDQNTMSASKICFENDLHLVLYRHWPVTESMRYSRYASCQLKLWTLRGEKRLHELLLEMGLPLVHARQTYGAMDLVLRKEFYSMVERLAEKYDIPDIVYGTFTLSYGYRSRYAAADYVYALLAIMESVKKHKTPEDCFLEASDALSRQHKQLLAAGIDQAKLLHAAVFRQVQSSLEARQVHSAGSFFYYVLQEEHAFFSYPYALCLLARFLLRGHVATSRARQAPDLPLIATCPLDAVNGMCLLVGIAPVREDSPRNFFGKAFEQAAQKSGVSLLQDFFEPAVVQLRQSDLTRFLDALTVLLT</sequence>
<dbReference type="GO" id="GO:0005737">
    <property type="term" value="C:cytoplasm"/>
    <property type="evidence" value="ECO:0007669"/>
    <property type="project" value="EnsemblMetazoa"/>
</dbReference>
<organism evidence="7 8">
    <name type="scientific">Drosophila ananassae</name>
    <name type="common">Fruit fly</name>
    <dbReference type="NCBI Taxonomy" id="7217"/>
    <lineage>
        <taxon>Eukaryota</taxon>
        <taxon>Metazoa</taxon>
        <taxon>Ecdysozoa</taxon>
        <taxon>Arthropoda</taxon>
        <taxon>Hexapoda</taxon>
        <taxon>Insecta</taxon>
        <taxon>Pterygota</taxon>
        <taxon>Neoptera</taxon>
        <taxon>Endopterygota</taxon>
        <taxon>Diptera</taxon>
        <taxon>Brachycera</taxon>
        <taxon>Muscomorpha</taxon>
        <taxon>Ephydroidea</taxon>
        <taxon>Drosophilidae</taxon>
        <taxon>Drosophila</taxon>
        <taxon>Sophophora</taxon>
    </lineage>
</organism>
<comment type="similarity">
    <text evidence="2">Belongs to the CDC45 family.</text>
</comment>
<dbReference type="GO" id="GO:0003688">
    <property type="term" value="F:DNA replication origin binding"/>
    <property type="evidence" value="ECO:0007669"/>
    <property type="project" value="TreeGrafter"/>
</dbReference>
<accession>B3MYF0</accession>
<dbReference type="SMR" id="B3MYF0"/>
<dbReference type="AlphaFoldDB" id="B3MYF0"/>
<comment type="subcellular location">
    <subcellularLocation>
        <location evidence="1">Nucleus</location>
    </subcellularLocation>
</comment>
<dbReference type="Proteomes" id="UP000007801">
    <property type="component" value="Unassembled WGS sequence"/>
</dbReference>
<dbReference type="HOGENOM" id="CLU_005871_4_0_1"/>
<dbReference type="GO" id="GO:0003697">
    <property type="term" value="F:single-stranded DNA binding"/>
    <property type="evidence" value="ECO:0007669"/>
    <property type="project" value="TreeGrafter"/>
</dbReference>
<dbReference type="STRING" id="7217.B3MYF0"/>
<dbReference type="PANTHER" id="PTHR10507">
    <property type="entry name" value="CDC45-RELATED PROTEIN"/>
    <property type="match status" value="1"/>
</dbReference>
<evidence type="ECO:0000313" key="7">
    <source>
        <dbReference type="EMBL" id="EDV32644.1"/>
    </source>
</evidence>
<dbReference type="KEGG" id="dan:6504706"/>
<evidence type="ECO:0000313" key="8">
    <source>
        <dbReference type="Proteomes" id="UP000007801"/>
    </source>
</evidence>
<gene>
    <name evidence="7" type="primary">Dana\GF22037</name>
    <name evidence="7" type="synonym">dana_GLEANR_6029</name>
    <name evidence="7" type="ORF">GF22037</name>
</gene>
<keyword evidence="3" id="KW-0235">DNA replication</keyword>
<dbReference type="GO" id="GO:1902977">
    <property type="term" value="P:mitotic DNA replication preinitiation complex assembly"/>
    <property type="evidence" value="ECO:0007669"/>
    <property type="project" value="TreeGrafter"/>
</dbReference>
<dbReference type="FunCoup" id="B3MYF0">
    <property type="interactions" value="1135"/>
</dbReference>
<dbReference type="Pfam" id="PF02724">
    <property type="entry name" value="CDC45"/>
    <property type="match status" value="1"/>
</dbReference>
<dbReference type="OrthoDB" id="10258882at2759"/>
<protein>
    <recommendedName>
        <fullName evidence="9">Cell division control protein 45 homolog</fullName>
    </recommendedName>
</protein>
<dbReference type="GO" id="GO:0006270">
    <property type="term" value="P:DNA replication initiation"/>
    <property type="evidence" value="ECO:0007669"/>
    <property type="project" value="InterPro"/>
</dbReference>
<feature type="region of interest" description="Disordered" evidence="6">
    <location>
        <begin position="135"/>
        <end position="189"/>
    </location>
</feature>
<feature type="compositionally biased region" description="Acidic residues" evidence="6">
    <location>
        <begin position="137"/>
        <end position="161"/>
    </location>
</feature>
<evidence type="ECO:0000256" key="6">
    <source>
        <dbReference type="SAM" id="MobiDB-lite"/>
    </source>
</evidence>
<evidence type="ECO:0000256" key="5">
    <source>
        <dbReference type="ARBA" id="ARBA00023306"/>
    </source>
</evidence>
<dbReference type="InParanoid" id="B3MYF0"/>
<dbReference type="GO" id="GO:0006277">
    <property type="term" value="P:DNA amplification"/>
    <property type="evidence" value="ECO:0007669"/>
    <property type="project" value="EnsemblMetazoa"/>
</dbReference>
<dbReference type="GO" id="GO:0071162">
    <property type="term" value="C:CMG complex"/>
    <property type="evidence" value="ECO:0007669"/>
    <property type="project" value="EnsemblMetazoa"/>
</dbReference>